<dbReference type="SUPFAM" id="SSF56112">
    <property type="entry name" value="Protein kinase-like (PK-like)"/>
    <property type="match status" value="1"/>
</dbReference>
<dbReference type="SMART" id="SM00811">
    <property type="entry name" value="Alpha_kinase"/>
    <property type="match status" value="1"/>
</dbReference>
<keyword evidence="5" id="KW-0732">Signal</keyword>
<accession>A0A813YZK7</accession>
<dbReference type="GO" id="GO:0005524">
    <property type="term" value="F:ATP binding"/>
    <property type="evidence" value="ECO:0007669"/>
    <property type="project" value="InterPro"/>
</dbReference>
<dbReference type="InterPro" id="IPR052969">
    <property type="entry name" value="Thr-specific_kinase-like"/>
</dbReference>
<name>A0A813YZK7_9BILA</name>
<dbReference type="PANTHER" id="PTHR47763:SF4">
    <property type="entry name" value="ALPHA-PROTEIN KINASE VWKA"/>
    <property type="match status" value="1"/>
</dbReference>
<dbReference type="GO" id="GO:0004674">
    <property type="term" value="F:protein serine/threonine kinase activity"/>
    <property type="evidence" value="ECO:0007669"/>
    <property type="project" value="UniProtKB-KW"/>
</dbReference>
<evidence type="ECO:0000259" key="8">
    <source>
        <dbReference type="PROSITE" id="PS50234"/>
    </source>
</evidence>
<evidence type="ECO:0000256" key="6">
    <source>
        <dbReference type="ARBA" id="ARBA00022777"/>
    </source>
</evidence>
<dbReference type="PANTHER" id="PTHR47763">
    <property type="entry name" value="ALPHA-PROTEIN KINASE VWKA"/>
    <property type="match status" value="1"/>
</dbReference>
<dbReference type="Pfam" id="PF25106">
    <property type="entry name" value="VWA_4"/>
    <property type="match status" value="1"/>
</dbReference>
<dbReference type="Proteomes" id="UP000663891">
    <property type="component" value="Unassembled WGS sequence"/>
</dbReference>
<reference evidence="10" key="1">
    <citation type="submission" date="2021-02" db="EMBL/GenBank/DDBJ databases">
        <authorList>
            <person name="Nowell W R."/>
        </authorList>
    </citation>
    <scope>NUCLEOTIDE SEQUENCE</scope>
</reference>
<dbReference type="PROSITE" id="PS50234">
    <property type="entry name" value="VWFA"/>
    <property type="match status" value="1"/>
</dbReference>
<dbReference type="EMBL" id="CAJOAY010006604">
    <property type="protein sequence ID" value="CAF4145648.1"/>
    <property type="molecule type" value="Genomic_DNA"/>
</dbReference>
<dbReference type="PROSITE" id="PS51158">
    <property type="entry name" value="ALPHA_KINASE"/>
    <property type="match status" value="1"/>
</dbReference>
<dbReference type="Proteomes" id="UP000663881">
    <property type="component" value="Unassembled WGS sequence"/>
</dbReference>
<evidence type="ECO:0000256" key="3">
    <source>
        <dbReference type="ARBA" id="ARBA00022527"/>
    </source>
</evidence>
<evidence type="ECO:0000256" key="7">
    <source>
        <dbReference type="SAM" id="MobiDB-lite"/>
    </source>
</evidence>
<feature type="compositionally biased region" description="Basic and acidic residues" evidence="7">
    <location>
        <begin position="581"/>
        <end position="595"/>
    </location>
</feature>
<dbReference type="EMBL" id="CAJNON010000059">
    <property type="protein sequence ID" value="CAF0891260.1"/>
    <property type="molecule type" value="Genomic_DNA"/>
</dbReference>
<dbReference type="InterPro" id="IPR011009">
    <property type="entry name" value="Kinase-like_dom_sf"/>
</dbReference>
<evidence type="ECO:0000256" key="1">
    <source>
        <dbReference type="ARBA" id="ARBA00004613"/>
    </source>
</evidence>
<dbReference type="SUPFAM" id="SSF53300">
    <property type="entry name" value="vWA-like"/>
    <property type="match status" value="1"/>
</dbReference>
<keyword evidence="2" id="KW-0964">Secreted</keyword>
<dbReference type="AlphaFoldDB" id="A0A813YZK7"/>
<evidence type="ECO:0000256" key="2">
    <source>
        <dbReference type="ARBA" id="ARBA00022525"/>
    </source>
</evidence>
<dbReference type="Gene3D" id="3.40.50.410">
    <property type="entry name" value="von Willebrand factor, type A domain"/>
    <property type="match status" value="1"/>
</dbReference>
<feature type="region of interest" description="Disordered" evidence="7">
    <location>
        <begin position="581"/>
        <end position="608"/>
    </location>
</feature>
<keyword evidence="3" id="KW-0723">Serine/threonine-protein kinase</keyword>
<keyword evidence="4" id="KW-0808">Transferase</keyword>
<gene>
    <name evidence="11" type="ORF">OKA104_LOCUS37972</name>
    <name evidence="10" type="ORF">VCS650_LOCUS8789</name>
</gene>
<comment type="caution">
    <text evidence="10">The sequence shown here is derived from an EMBL/GenBank/DDBJ whole genome shotgun (WGS) entry which is preliminary data.</text>
</comment>
<dbReference type="InterPro" id="IPR002035">
    <property type="entry name" value="VWF_A"/>
</dbReference>
<evidence type="ECO:0000313" key="11">
    <source>
        <dbReference type="EMBL" id="CAF4145648.1"/>
    </source>
</evidence>
<feature type="compositionally biased region" description="Polar residues" evidence="7">
    <location>
        <begin position="597"/>
        <end position="608"/>
    </location>
</feature>
<proteinExistence type="predicted"/>
<evidence type="ECO:0008006" key="13">
    <source>
        <dbReference type="Google" id="ProtNLM"/>
    </source>
</evidence>
<evidence type="ECO:0000259" key="9">
    <source>
        <dbReference type="PROSITE" id="PS51158"/>
    </source>
</evidence>
<feature type="domain" description="VWFA" evidence="8">
    <location>
        <begin position="98"/>
        <end position="295"/>
    </location>
</feature>
<feature type="domain" description="Alpha-type protein kinase" evidence="9">
    <location>
        <begin position="333"/>
        <end position="578"/>
    </location>
</feature>
<evidence type="ECO:0000313" key="10">
    <source>
        <dbReference type="EMBL" id="CAF0891260.1"/>
    </source>
</evidence>
<evidence type="ECO:0000256" key="5">
    <source>
        <dbReference type="ARBA" id="ARBA00022729"/>
    </source>
</evidence>
<dbReference type="InterPro" id="IPR056861">
    <property type="entry name" value="HMCN1-like_VWA"/>
</dbReference>
<organism evidence="10 12">
    <name type="scientific">Adineta steineri</name>
    <dbReference type="NCBI Taxonomy" id="433720"/>
    <lineage>
        <taxon>Eukaryota</taxon>
        <taxon>Metazoa</taxon>
        <taxon>Spiralia</taxon>
        <taxon>Gnathifera</taxon>
        <taxon>Rotifera</taxon>
        <taxon>Eurotatoria</taxon>
        <taxon>Bdelloidea</taxon>
        <taxon>Adinetida</taxon>
        <taxon>Adinetidae</taxon>
        <taxon>Adineta</taxon>
    </lineage>
</organism>
<keyword evidence="6" id="KW-0418">Kinase</keyword>
<sequence length="608" mass="69573">MDKTSVTIASAVNTLSDVAALRRQLDAIERNEKNNISGNISLENIKKQCDVLQKETVAKLSATTQQQIEAQDHLHFVVKRTKEINELIKSLNDAESVDVCFLMDCTNSMQKYIQEVKDRIFETVKLLKSRFSFFNIRLAFVGYRDFNLTPDKQFSILDFTDEKEFYSFVSTVKCEYGGDVCEDVLGGLQKTIGLSWKQTVRILIHVSDCPSHGRRYHNLPEDQDFYLSHDADGSIGTNCIQQLVELRVRYFFGRLTNLTDKMIQQFAKSTSDKTAIQQFHLEKFQNLLPFIFDSVTRSISKKTSSIMKTYAVNSENPLSSESLAKNSVRRSIVFDGKEPTWTRIQPKQVQVVKYECNSDLNCEEMMQSKNIKIADSPFAEGALRLAYYGLLQYKDIWGKVVFKEYKGVTGGDNTKEMYLEMLDCQTVADYLAQEFNKVSPATNSTAMIKKIKFIMTKLVFVPQGNEGKFRYYTMERFIEGAYKKFSNNIGYVNHQDPALTLQAFSHWTYERTNGEMIVVDLQGIDIGDHQTYLLTDPCIHATDLKRFGRTNLGKAGIKRFFQTHVCNIVCQTFKLKRNEHQPDRASSKCDSHICEKPNSSMATDASNK</sequence>
<dbReference type="Gene3D" id="3.20.200.10">
    <property type="entry name" value="MHCK/EF2 kinase"/>
    <property type="match status" value="1"/>
</dbReference>
<dbReference type="Pfam" id="PF02816">
    <property type="entry name" value="Alpha_kinase"/>
    <property type="match status" value="1"/>
</dbReference>
<dbReference type="OrthoDB" id="10046508at2759"/>
<evidence type="ECO:0000256" key="4">
    <source>
        <dbReference type="ARBA" id="ARBA00022679"/>
    </source>
</evidence>
<protein>
    <recommendedName>
        <fullName evidence="13">Alpha-type protein kinase domain-containing protein</fullName>
    </recommendedName>
</protein>
<comment type="subcellular location">
    <subcellularLocation>
        <location evidence="1">Secreted</location>
    </subcellularLocation>
</comment>
<dbReference type="InterPro" id="IPR004166">
    <property type="entry name" value="a-kinase_dom"/>
</dbReference>
<evidence type="ECO:0000313" key="12">
    <source>
        <dbReference type="Proteomes" id="UP000663891"/>
    </source>
</evidence>
<dbReference type="InterPro" id="IPR036465">
    <property type="entry name" value="vWFA_dom_sf"/>
</dbReference>